<dbReference type="PANTHER" id="PTHR47293">
    <property type="entry name" value="JACALIN-RELATED LECTIN 3"/>
    <property type="match status" value="1"/>
</dbReference>
<organism evidence="4 5">
    <name type="scientific">Spinacia oleracea</name>
    <name type="common">Spinach</name>
    <dbReference type="NCBI Taxonomy" id="3562"/>
    <lineage>
        <taxon>Eukaryota</taxon>
        <taxon>Viridiplantae</taxon>
        <taxon>Streptophyta</taxon>
        <taxon>Embryophyta</taxon>
        <taxon>Tracheophyta</taxon>
        <taxon>Spermatophyta</taxon>
        <taxon>Magnoliopsida</taxon>
        <taxon>eudicotyledons</taxon>
        <taxon>Gunneridae</taxon>
        <taxon>Pentapetalae</taxon>
        <taxon>Caryophyllales</taxon>
        <taxon>Chenopodiaceae</taxon>
        <taxon>Chenopodioideae</taxon>
        <taxon>Anserineae</taxon>
        <taxon>Spinacia</taxon>
    </lineage>
</organism>
<proteinExistence type="inferred from homology"/>
<dbReference type="Proteomes" id="UP000813463">
    <property type="component" value="Chromosome 3"/>
</dbReference>
<name>A0ABM3RGH6_SPIOL</name>
<dbReference type="GeneID" id="130469430"/>
<dbReference type="Pfam" id="PF01419">
    <property type="entry name" value="Jacalin"/>
    <property type="match status" value="1"/>
</dbReference>
<sequence length="133" mass="14723">MCQPNCCVTILIHNHAEIQVTLTNENEYITGVTGAITTATGRRPEMMNWISFQTNLQNYGPFGNNTIDTNKMKPFSCKFGPQNQFGGFHGSFNATGLVSIGVYLKLSQPAGNCSSNNFRGIQEWNLKRVDPTD</sequence>
<accession>A0ABM3RGH6</accession>
<keyword evidence="4" id="KW-1185">Reference proteome</keyword>
<keyword evidence="2" id="KW-0430">Lectin</keyword>
<protein>
    <submittedName>
        <fullName evidence="5">Jacalin-related lectin 2-like</fullName>
    </submittedName>
</protein>
<evidence type="ECO:0000313" key="5">
    <source>
        <dbReference type="RefSeq" id="XP_056694718.1"/>
    </source>
</evidence>
<dbReference type="InterPro" id="IPR036404">
    <property type="entry name" value="Jacalin-like_lectin_dom_sf"/>
</dbReference>
<evidence type="ECO:0000256" key="1">
    <source>
        <dbReference type="ARBA" id="ARBA00006568"/>
    </source>
</evidence>
<dbReference type="PANTHER" id="PTHR47293:SF15">
    <property type="entry name" value="JACALIN-RELATED LECTIN 19"/>
    <property type="match status" value="1"/>
</dbReference>
<reference evidence="5" key="2">
    <citation type="submission" date="2025-08" db="UniProtKB">
        <authorList>
            <consortium name="RefSeq"/>
        </authorList>
    </citation>
    <scope>IDENTIFICATION</scope>
    <source>
        <tissue evidence="5">Leaf</tissue>
    </source>
</reference>
<dbReference type="RefSeq" id="XP_056694718.1">
    <property type="nucleotide sequence ID" value="XM_056838740.1"/>
</dbReference>
<dbReference type="Gene3D" id="2.100.10.30">
    <property type="entry name" value="Jacalin-like lectin domain"/>
    <property type="match status" value="1"/>
</dbReference>
<dbReference type="InterPro" id="IPR001229">
    <property type="entry name" value="Jacalin-like_lectin_dom"/>
</dbReference>
<dbReference type="SUPFAM" id="SSF51101">
    <property type="entry name" value="Mannose-binding lectins"/>
    <property type="match status" value="1"/>
</dbReference>
<evidence type="ECO:0000256" key="2">
    <source>
        <dbReference type="ARBA" id="ARBA00022734"/>
    </source>
</evidence>
<evidence type="ECO:0000259" key="3">
    <source>
        <dbReference type="PROSITE" id="PS51752"/>
    </source>
</evidence>
<comment type="similarity">
    <text evidence="1">Belongs to the jacalin lectin family.</text>
</comment>
<reference evidence="4" key="1">
    <citation type="journal article" date="2021" name="Nat. Commun.">
        <title>Genomic analyses provide insights into spinach domestication and the genetic basis of agronomic traits.</title>
        <authorList>
            <person name="Cai X."/>
            <person name="Sun X."/>
            <person name="Xu C."/>
            <person name="Sun H."/>
            <person name="Wang X."/>
            <person name="Ge C."/>
            <person name="Zhang Z."/>
            <person name="Wang Q."/>
            <person name="Fei Z."/>
            <person name="Jiao C."/>
            <person name="Wang Q."/>
        </authorList>
    </citation>
    <scope>NUCLEOTIDE SEQUENCE [LARGE SCALE GENOMIC DNA]</scope>
    <source>
        <strain evidence="4">cv. Varoflay</strain>
    </source>
</reference>
<evidence type="ECO:0000313" key="4">
    <source>
        <dbReference type="Proteomes" id="UP000813463"/>
    </source>
</evidence>
<feature type="domain" description="Jacalin-type lectin" evidence="3">
    <location>
        <begin position="1"/>
        <end position="106"/>
    </location>
</feature>
<gene>
    <name evidence="5" type="primary">LOC130469430</name>
</gene>
<dbReference type="PROSITE" id="PS51752">
    <property type="entry name" value="JACALIN_LECTIN"/>
    <property type="match status" value="1"/>
</dbReference>